<keyword evidence="5" id="KW-0812">Transmembrane</keyword>
<comment type="similarity">
    <text evidence="2 4">Belongs to the GerABKA family.</text>
</comment>
<dbReference type="OrthoDB" id="9772630at2"/>
<dbReference type="InterPro" id="IPR050768">
    <property type="entry name" value="UPF0353/GerABKA_families"/>
</dbReference>
<evidence type="ECO:0000256" key="4">
    <source>
        <dbReference type="PIRNR" id="PIRNR005690"/>
    </source>
</evidence>
<dbReference type="PIRSF" id="PIRSF005690">
    <property type="entry name" value="GerBA"/>
    <property type="match status" value="1"/>
</dbReference>
<gene>
    <name evidence="6" type="ORF">CWO92_16525</name>
</gene>
<dbReference type="GO" id="GO:0005886">
    <property type="term" value="C:plasma membrane"/>
    <property type="evidence" value="ECO:0007669"/>
    <property type="project" value="UniProtKB-SubCell"/>
</dbReference>
<dbReference type="PANTHER" id="PTHR22550">
    <property type="entry name" value="SPORE GERMINATION PROTEIN"/>
    <property type="match status" value="1"/>
</dbReference>
<dbReference type="EMBL" id="PIQO01000014">
    <property type="protein sequence ID" value="PKR83864.1"/>
    <property type="molecule type" value="Genomic_DNA"/>
</dbReference>
<evidence type="ECO:0000256" key="5">
    <source>
        <dbReference type="SAM" id="Phobius"/>
    </source>
</evidence>
<comment type="caution">
    <text evidence="6">The sequence shown here is derived from an EMBL/GenBank/DDBJ whole genome shotgun (WGS) entry which is preliminary data.</text>
</comment>
<reference evidence="6 7" key="1">
    <citation type="submission" date="2017-11" db="EMBL/GenBank/DDBJ databases">
        <title>Bacillus camelliae sp. nov., isolated from pu'er tea.</title>
        <authorList>
            <person name="Niu L."/>
        </authorList>
    </citation>
    <scope>NUCLEOTIDE SEQUENCE [LARGE SCALE GENOMIC DNA]</scope>
    <source>
        <strain evidence="6 7">7578-1</strain>
    </source>
</reference>
<evidence type="ECO:0000313" key="6">
    <source>
        <dbReference type="EMBL" id="PKR83864.1"/>
    </source>
</evidence>
<dbReference type="Pfam" id="PF03323">
    <property type="entry name" value="GerA"/>
    <property type="match status" value="1"/>
</dbReference>
<dbReference type="AlphaFoldDB" id="A0A2N3LH13"/>
<proteinExistence type="inferred from homology"/>
<dbReference type="PANTHER" id="PTHR22550:SF5">
    <property type="entry name" value="LEUCINE ZIPPER PROTEIN 4"/>
    <property type="match status" value="1"/>
</dbReference>
<comment type="subcellular location">
    <subcellularLocation>
        <location evidence="4">Cell membrane</location>
    </subcellularLocation>
    <subcellularLocation>
        <location evidence="1">Membrane</location>
        <topology evidence="1">Multi-pass membrane protein</topology>
    </subcellularLocation>
</comment>
<evidence type="ECO:0000256" key="1">
    <source>
        <dbReference type="ARBA" id="ARBA00004141"/>
    </source>
</evidence>
<feature type="transmembrane region" description="Helical" evidence="5">
    <location>
        <begin position="391"/>
        <end position="409"/>
    </location>
</feature>
<name>A0A2N3LH13_9BACI</name>
<feature type="transmembrane region" description="Helical" evidence="5">
    <location>
        <begin position="415"/>
        <end position="437"/>
    </location>
</feature>
<keyword evidence="5" id="KW-1133">Transmembrane helix</keyword>
<keyword evidence="7" id="KW-1185">Reference proteome</keyword>
<accession>A0A2N3LH13</accession>
<keyword evidence="3 4" id="KW-0472">Membrane</keyword>
<dbReference type="GO" id="GO:0009847">
    <property type="term" value="P:spore germination"/>
    <property type="evidence" value="ECO:0007669"/>
    <property type="project" value="UniProtKB-UniRule"/>
</dbReference>
<protein>
    <submittedName>
        <fullName evidence="6">Spore germination protein</fullName>
    </submittedName>
</protein>
<feature type="transmembrane region" description="Helical" evidence="5">
    <location>
        <begin position="444"/>
        <end position="467"/>
    </location>
</feature>
<dbReference type="Proteomes" id="UP000233440">
    <property type="component" value="Unassembled WGS sequence"/>
</dbReference>
<dbReference type="InterPro" id="IPR004995">
    <property type="entry name" value="Spore_Ger"/>
</dbReference>
<organism evidence="6 7">
    <name type="scientific">Heyndrickxia camelliae</name>
    <dbReference type="NCBI Taxonomy" id="1707093"/>
    <lineage>
        <taxon>Bacteria</taxon>
        <taxon>Bacillati</taxon>
        <taxon>Bacillota</taxon>
        <taxon>Bacilli</taxon>
        <taxon>Bacillales</taxon>
        <taxon>Bacillaceae</taxon>
        <taxon>Heyndrickxia</taxon>
    </lineage>
</organism>
<evidence type="ECO:0000256" key="3">
    <source>
        <dbReference type="ARBA" id="ARBA00023136"/>
    </source>
</evidence>
<sequence>MTLPSFWKMNRKKRINSANREKSGQSNDIPQHILVTNLESNLKILRNITGNSSDIIIRRLMIEAIHRQGAIVYLDGLVNTDIISESLMESLIHEKSVMNEYSKANLLQIIQEKIITVGDIKTVRQLDELFHHLLSGEAIILIDGFDTALSASTRGGEIRQVQEPSTELTVRGPRDGFTESIRTNTALVRRRIKNPNLWLESMKIGKVTKTDVNIMYIHGIADEAVVSEVRNRLKKIDIDSILESGYIEQFIEDKTFTIFPTIYHSERPDVIAANILEGRVAIFVDGTPFVMVAPALFIQFFQAAEDYYSRSDISTAIRFLRVIVFFISLIGPATYVAVTTFHQEMIPTLLVITITAQREAVPFPAIIEAIIMEVTFEILREAGLRLPRPIGQAVSIVGALVIGQAAVQAGLVSPAMVIVVSITAIASFATPSFAIAISARLIRFIIMLLAAVLGFYGVMIGLIWMAIHLCSLRSFGVPYMSPVAPLIRKNLLDTVIRAPIWLMKERPRLISQKNMNRVGRAQYPPEINKGEKNED</sequence>
<feature type="transmembrane region" description="Helical" evidence="5">
    <location>
        <begin position="319"/>
        <end position="341"/>
    </location>
</feature>
<evidence type="ECO:0000256" key="2">
    <source>
        <dbReference type="ARBA" id="ARBA00005278"/>
    </source>
</evidence>
<evidence type="ECO:0000313" key="7">
    <source>
        <dbReference type="Proteomes" id="UP000233440"/>
    </source>
</evidence>